<proteinExistence type="predicted"/>
<protein>
    <recommendedName>
        <fullName evidence="2">C-type lectin domain-containing protein</fullName>
    </recommendedName>
</protein>
<dbReference type="Gene3D" id="3.10.100.10">
    <property type="entry name" value="Mannose-Binding Protein A, subunit A"/>
    <property type="match status" value="1"/>
</dbReference>
<dbReference type="InterPro" id="IPR016186">
    <property type="entry name" value="C-type_lectin-like/link_sf"/>
</dbReference>
<dbReference type="GO" id="GO:0038187">
    <property type="term" value="F:pattern recognition receptor activity"/>
    <property type="evidence" value="ECO:0000318"/>
    <property type="project" value="GO_Central"/>
</dbReference>
<dbReference type="Proteomes" id="UP000015101">
    <property type="component" value="Unassembled WGS sequence"/>
</dbReference>
<dbReference type="OrthoDB" id="441660at2759"/>
<dbReference type="InterPro" id="IPR016187">
    <property type="entry name" value="CTDL_fold"/>
</dbReference>
<dbReference type="Pfam" id="PF00059">
    <property type="entry name" value="Lectin_C"/>
    <property type="match status" value="1"/>
</dbReference>
<dbReference type="EMBL" id="AMQM01006802">
    <property type="status" value="NOT_ANNOTATED_CDS"/>
    <property type="molecule type" value="Genomic_DNA"/>
</dbReference>
<dbReference type="RefSeq" id="XP_009026390.1">
    <property type="nucleotide sequence ID" value="XM_009028142.1"/>
</dbReference>
<evidence type="ECO:0000313" key="3">
    <source>
        <dbReference type="EMBL" id="ESN95523.1"/>
    </source>
</evidence>
<gene>
    <name evidence="4" type="primary">20207230</name>
    <name evidence="3" type="ORF">HELRODRAFT_179298</name>
</gene>
<dbReference type="PANTHER" id="PTHR22803">
    <property type="entry name" value="MANNOSE, PHOSPHOLIPASE, LECTIN RECEPTOR RELATED"/>
    <property type="match status" value="1"/>
</dbReference>
<dbReference type="HOGENOM" id="CLU_1588291_0_0_1"/>
<sequence length="168" mass="19029">MTTVMKLLFTVRVLQLVFYFKSTAACLSPDWLEFNQSCYFFSTKYSLSFYDALNNCESMDSLLVSIGSDDETNFIIANGPHLLSNYWIGLYRVKCFLNQAVYNKRCSPGYCMLECMQNWMCAGFNLRPVAPGSSGGCLCELKDAKSWLSFPAIKEVGSGFWGYPIHLD</sequence>
<evidence type="ECO:0000313" key="4">
    <source>
        <dbReference type="EnsemblMetazoa" id="HelroP179298"/>
    </source>
</evidence>
<accession>T1FEI1</accession>
<name>T1FEI1_HELRO</name>
<feature type="domain" description="C-type lectin" evidence="2">
    <location>
        <begin position="34"/>
        <end position="147"/>
    </location>
</feature>
<dbReference type="InterPro" id="IPR050111">
    <property type="entry name" value="C-type_lectin/snaclec_domain"/>
</dbReference>
<evidence type="ECO:0000256" key="1">
    <source>
        <dbReference type="SAM" id="SignalP"/>
    </source>
</evidence>
<dbReference type="EnsemblMetazoa" id="HelroT179298">
    <property type="protein sequence ID" value="HelroP179298"/>
    <property type="gene ID" value="HelroG179298"/>
</dbReference>
<dbReference type="InterPro" id="IPR001304">
    <property type="entry name" value="C-type_lectin-like"/>
</dbReference>
<dbReference type="InParanoid" id="T1FEI1"/>
<organism evidence="4 5">
    <name type="scientific">Helobdella robusta</name>
    <name type="common">Californian leech</name>
    <dbReference type="NCBI Taxonomy" id="6412"/>
    <lineage>
        <taxon>Eukaryota</taxon>
        <taxon>Metazoa</taxon>
        <taxon>Spiralia</taxon>
        <taxon>Lophotrochozoa</taxon>
        <taxon>Annelida</taxon>
        <taxon>Clitellata</taxon>
        <taxon>Hirudinea</taxon>
        <taxon>Rhynchobdellida</taxon>
        <taxon>Glossiphoniidae</taxon>
        <taxon>Helobdella</taxon>
    </lineage>
</organism>
<dbReference type="GO" id="GO:0006955">
    <property type="term" value="P:immune response"/>
    <property type="evidence" value="ECO:0000318"/>
    <property type="project" value="GO_Central"/>
</dbReference>
<dbReference type="GO" id="GO:0009897">
    <property type="term" value="C:external side of plasma membrane"/>
    <property type="evidence" value="ECO:0000318"/>
    <property type="project" value="GO_Central"/>
</dbReference>
<dbReference type="SUPFAM" id="SSF56436">
    <property type="entry name" value="C-type lectin-like"/>
    <property type="match status" value="1"/>
</dbReference>
<dbReference type="EMBL" id="KB097519">
    <property type="protein sequence ID" value="ESN95523.1"/>
    <property type="molecule type" value="Genomic_DNA"/>
</dbReference>
<evidence type="ECO:0000259" key="2">
    <source>
        <dbReference type="PROSITE" id="PS50041"/>
    </source>
</evidence>
<dbReference type="CTD" id="20207230"/>
<feature type="chain" id="PRO_5010980574" description="C-type lectin domain-containing protein" evidence="1">
    <location>
        <begin position="26"/>
        <end position="168"/>
    </location>
</feature>
<dbReference type="KEGG" id="hro:HELRODRAFT_179298"/>
<dbReference type="SMART" id="SM00034">
    <property type="entry name" value="CLECT"/>
    <property type="match status" value="1"/>
</dbReference>
<reference evidence="3 5" key="2">
    <citation type="journal article" date="2013" name="Nature">
        <title>Insights into bilaterian evolution from three spiralian genomes.</title>
        <authorList>
            <person name="Simakov O."/>
            <person name="Marletaz F."/>
            <person name="Cho S.J."/>
            <person name="Edsinger-Gonzales E."/>
            <person name="Havlak P."/>
            <person name="Hellsten U."/>
            <person name="Kuo D.H."/>
            <person name="Larsson T."/>
            <person name="Lv J."/>
            <person name="Arendt D."/>
            <person name="Savage R."/>
            <person name="Osoegawa K."/>
            <person name="de Jong P."/>
            <person name="Grimwood J."/>
            <person name="Chapman J.A."/>
            <person name="Shapiro H."/>
            <person name="Aerts A."/>
            <person name="Otillar R.P."/>
            <person name="Terry A.Y."/>
            <person name="Boore J.L."/>
            <person name="Grigoriev I.V."/>
            <person name="Lindberg D.R."/>
            <person name="Seaver E.C."/>
            <person name="Weisblat D.A."/>
            <person name="Putnam N.H."/>
            <person name="Rokhsar D.S."/>
        </authorList>
    </citation>
    <scope>NUCLEOTIDE SEQUENCE</scope>
</reference>
<dbReference type="PROSITE" id="PS50041">
    <property type="entry name" value="C_TYPE_LECTIN_2"/>
    <property type="match status" value="1"/>
</dbReference>
<evidence type="ECO:0000313" key="5">
    <source>
        <dbReference type="Proteomes" id="UP000015101"/>
    </source>
</evidence>
<keyword evidence="5" id="KW-1185">Reference proteome</keyword>
<keyword evidence="1" id="KW-0732">Signal</keyword>
<feature type="signal peptide" evidence="1">
    <location>
        <begin position="1"/>
        <end position="25"/>
    </location>
</feature>
<dbReference type="GeneID" id="20207230"/>
<reference evidence="4" key="3">
    <citation type="submission" date="2015-06" db="UniProtKB">
        <authorList>
            <consortium name="EnsemblMetazoa"/>
        </authorList>
    </citation>
    <scope>IDENTIFICATION</scope>
</reference>
<reference evidence="5" key="1">
    <citation type="submission" date="2012-12" db="EMBL/GenBank/DDBJ databases">
        <authorList>
            <person name="Hellsten U."/>
            <person name="Grimwood J."/>
            <person name="Chapman J.A."/>
            <person name="Shapiro H."/>
            <person name="Aerts A."/>
            <person name="Otillar R.P."/>
            <person name="Terry A.Y."/>
            <person name="Boore J.L."/>
            <person name="Simakov O."/>
            <person name="Marletaz F."/>
            <person name="Cho S.-J."/>
            <person name="Edsinger-Gonzales E."/>
            <person name="Havlak P."/>
            <person name="Kuo D.-H."/>
            <person name="Larsson T."/>
            <person name="Lv J."/>
            <person name="Arendt D."/>
            <person name="Savage R."/>
            <person name="Osoegawa K."/>
            <person name="de Jong P."/>
            <person name="Lindberg D.R."/>
            <person name="Seaver E.C."/>
            <person name="Weisblat D.A."/>
            <person name="Putnam N.H."/>
            <person name="Grigoriev I.V."/>
            <person name="Rokhsar D.S."/>
        </authorList>
    </citation>
    <scope>NUCLEOTIDE SEQUENCE</scope>
</reference>
<dbReference type="GO" id="GO:0030246">
    <property type="term" value="F:carbohydrate binding"/>
    <property type="evidence" value="ECO:0000318"/>
    <property type="project" value="GO_Central"/>
</dbReference>
<dbReference type="AlphaFoldDB" id="T1FEI1"/>